<sequence>MGYSLALLPRCFILSRRSLSYSNKLQERSRGQLSSRL</sequence>
<reference evidence="1" key="1">
    <citation type="submission" date="2017-03" db="EMBL/GenBank/DDBJ databases">
        <title>The mitochondrial genome of the carnivorous plant Utricularia reniformis (Lentibulariaceae): structure, comparative analysis and evolutionary landmarks.</title>
        <authorList>
            <person name="Silva S.R."/>
            <person name="Alvarenga D.O."/>
            <person name="Michael T.P."/>
            <person name="Miranda V.F.O."/>
            <person name="Varani A.M."/>
        </authorList>
    </citation>
    <scope>NUCLEOTIDE SEQUENCE</scope>
</reference>
<organism evidence="1">
    <name type="scientific">Utricularia reniformis</name>
    <dbReference type="NCBI Taxonomy" id="192314"/>
    <lineage>
        <taxon>Eukaryota</taxon>
        <taxon>Viridiplantae</taxon>
        <taxon>Streptophyta</taxon>
        <taxon>Embryophyta</taxon>
        <taxon>Tracheophyta</taxon>
        <taxon>Spermatophyta</taxon>
        <taxon>Magnoliopsida</taxon>
        <taxon>eudicotyledons</taxon>
        <taxon>Gunneridae</taxon>
        <taxon>Pentapetalae</taxon>
        <taxon>asterids</taxon>
        <taxon>lamiids</taxon>
        <taxon>Lamiales</taxon>
        <taxon>Lentibulariaceae</taxon>
        <taxon>Utricularia</taxon>
    </lineage>
</organism>
<dbReference type="EMBL" id="KY774314">
    <property type="protein sequence ID" value="ART31918.1"/>
    <property type="molecule type" value="Genomic_DNA"/>
</dbReference>
<evidence type="ECO:0000313" key="1">
    <source>
        <dbReference type="EMBL" id="ART31918.1"/>
    </source>
</evidence>
<protein>
    <submittedName>
        <fullName evidence="1">Uncharacterized protein</fullName>
    </submittedName>
</protein>
<geneLocation type="mitochondrion" evidence="1"/>
<keyword evidence="1" id="KW-0496">Mitochondrion</keyword>
<proteinExistence type="predicted"/>
<accession>A0A1Y0B3E8</accession>
<name>A0A1Y0B3E8_9LAMI</name>
<gene>
    <name evidence="1" type="ORF">AEK19_MT1741</name>
</gene>
<dbReference type="AlphaFoldDB" id="A0A1Y0B3E8"/>